<keyword evidence="3" id="KW-1133">Transmembrane helix</keyword>
<dbReference type="FunFam" id="3.40.50.720:FF:000495">
    <property type="entry name" value="3 hydroxysteroid dehydrogenase, putative"/>
    <property type="match status" value="1"/>
</dbReference>
<proteinExistence type="inferred from homology"/>
<dbReference type="EMBL" id="MTYJ01000199">
    <property type="protein sequence ID" value="OWA50666.1"/>
    <property type="molecule type" value="Genomic_DNA"/>
</dbReference>
<feature type="transmembrane region" description="Helical" evidence="3">
    <location>
        <begin position="298"/>
        <end position="319"/>
    </location>
</feature>
<dbReference type="Gene3D" id="3.40.50.720">
    <property type="entry name" value="NAD(P)-binding Rossmann-like Domain"/>
    <property type="match status" value="1"/>
</dbReference>
<evidence type="ECO:0000256" key="3">
    <source>
        <dbReference type="RuleBase" id="RU004475"/>
    </source>
</evidence>
<dbReference type="AlphaFoldDB" id="A0A9X6NHC7"/>
<comment type="similarity">
    <text evidence="1 3">Belongs to the 3-beta-HSD family.</text>
</comment>
<dbReference type="PANTHER" id="PTHR43245:SF51">
    <property type="entry name" value="SHORT CHAIN DEHYDROGENASE_REDUCTASE FAMILY 42E, MEMBER 2"/>
    <property type="match status" value="1"/>
</dbReference>
<dbReference type="EC" id="5.3.3.1" evidence="5"/>
<dbReference type="InterPro" id="IPR036291">
    <property type="entry name" value="NAD(P)-bd_dom_sf"/>
</dbReference>
<keyword evidence="3" id="KW-0812">Transmembrane</keyword>
<sequence length="382" mass="42214">MDSPIFGSSIKTVLVTGGNGCLGKFLVDILREKMPFLETIRIFDRIPRDDVGDASRTTFQGPAAESVKMKYLVGDVRDTDALSRAVRGVDCVFHTAGVVDVAMFPDDPLMWDVNVRGTQNLVEACFAENVPYLVYTGSVSAILGLDRLSNVSESDAPKPGSWILGAYGETKSFAEQIVLDANNIPLADNTHKLRTICLRPTTFYGEGDTTNIGRVLSITKHCSNGTLFRVGNERDTALHQTYVGNVAWAHIVALEALMKNPDRCAGQSFFITDNTPITGMSALAQPFLENCGMKMASFTIPLVLMLYLYTAIAFVLRVVRHFRPEWKAPATVSAASPTQFRFMGMRFSFSREKAEKLLGYQPLFSYEDSVRRCGPFYKAHVN</sequence>
<dbReference type="InterPro" id="IPR002225">
    <property type="entry name" value="3Beta_OHSteriod_DH/Estase"/>
</dbReference>
<reference evidence="6" key="1">
    <citation type="submission" date="2017-01" db="EMBL/GenBank/DDBJ databases">
        <title>Comparative genomics of anhydrobiosis in the tardigrade Hypsibius dujardini.</title>
        <authorList>
            <person name="Yoshida Y."/>
            <person name="Koutsovoulos G."/>
            <person name="Laetsch D."/>
            <person name="Stevens L."/>
            <person name="Kumar S."/>
            <person name="Horikawa D."/>
            <person name="Ishino K."/>
            <person name="Komine S."/>
            <person name="Tomita M."/>
            <person name="Blaxter M."/>
            <person name="Arakawa K."/>
        </authorList>
    </citation>
    <scope>NUCLEOTIDE SEQUENCE [LARGE SCALE GENOMIC DNA]</scope>
    <source>
        <strain evidence="6">Z151</strain>
    </source>
</reference>
<name>A0A9X6NHC7_HYPEX</name>
<evidence type="ECO:0000313" key="5">
    <source>
        <dbReference type="EMBL" id="OWA50666.1"/>
    </source>
</evidence>
<protein>
    <submittedName>
        <fullName evidence="5">3 beta-hydroxysteroid dehydrogenase/Delta 5--&gt;4-isomerase</fullName>
        <ecNumber evidence="5">5.3.3.1</ecNumber>
    </submittedName>
</protein>
<evidence type="ECO:0000256" key="1">
    <source>
        <dbReference type="ARBA" id="ARBA00009219"/>
    </source>
</evidence>
<evidence type="ECO:0000256" key="2">
    <source>
        <dbReference type="ARBA" id="ARBA00023002"/>
    </source>
</evidence>
<dbReference type="Proteomes" id="UP000192578">
    <property type="component" value="Unassembled WGS sequence"/>
</dbReference>
<gene>
    <name evidence="5" type="ORF">BV898_15176</name>
</gene>
<evidence type="ECO:0000313" key="6">
    <source>
        <dbReference type="Proteomes" id="UP000192578"/>
    </source>
</evidence>
<comment type="caution">
    <text evidence="5">The sequence shown here is derived from an EMBL/GenBank/DDBJ whole genome shotgun (WGS) entry which is preliminary data.</text>
</comment>
<keyword evidence="2 3" id="KW-0560">Oxidoreductase</keyword>
<accession>A0A9X6NHC7</accession>
<dbReference type="SUPFAM" id="SSF51735">
    <property type="entry name" value="NAD(P)-binding Rossmann-fold domains"/>
    <property type="match status" value="1"/>
</dbReference>
<dbReference type="GO" id="GO:0004769">
    <property type="term" value="F:steroid Delta-isomerase activity"/>
    <property type="evidence" value="ECO:0007669"/>
    <property type="project" value="UniProtKB-EC"/>
</dbReference>
<evidence type="ECO:0000259" key="4">
    <source>
        <dbReference type="Pfam" id="PF01073"/>
    </source>
</evidence>
<keyword evidence="3" id="KW-0472">Membrane</keyword>
<dbReference type="GO" id="GO:0006694">
    <property type="term" value="P:steroid biosynthetic process"/>
    <property type="evidence" value="ECO:0007669"/>
    <property type="project" value="InterPro"/>
</dbReference>
<dbReference type="OrthoDB" id="1925334at2759"/>
<dbReference type="PANTHER" id="PTHR43245">
    <property type="entry name" value="BIFUNCTIONAL POLYMYXIN RESISTANCE PROTEIN ARNA"/>
    <property type="match status" value="1"/>
</dbReference>
<keyword evidence="5" id="KW-0413">Isomerase</keyword>
<dbReference type="InterPro" id="IPR050177">
    <property type="entry name" value="Lipid_A_modif_metabolic_enz"/>
</dbReference>
<dbReference type="Pfam" id="PF01073">
    <property type="entry name" value="3Beta_HSD"/>
    <property type="match status" value="1"/>
</dbReference>
<keyword evidence="6" id="KW-1185">Reference proteome</keyword>
<organism evidence="5 6">
    <name type="scientific">Hypsibius exemplaris</name>
    <name type="common">Freshwater tardigrade</name>
    <dbReference type="NCBI Taxonomy" id="2072580"/>
    <lineage>
        <taxon>Eukaryota</taxon>
        <taxon>Metazoa</taxon>
        <taxon>Ecdysozoa</taxon>
        <taxon>Tardigrada</taxon>
        <taxon>Eutardigrada</taxon>
        <taxon>Parachela</taxon>
        <taxon>Hypsibioidea</taxon>
        <taxon>Hypsibiidae</taxon>
        <taxon>Hypsibius</taxon>
    </lineage>
</organism>
<dbReference type="GO" id="GO:0016616">
    <property type="term" value="F:oxidoreductase activity, acting on the CH-OH group of donors, NAD or NADP as acceptor"/>
    <property type="evidence" value="ECO:0007669"/>
    <property type="project" value="InterPro"/>
</dbReference>
<feature type="domain" description="3-beta hydroxysteroid dehydrogenase/isomerase" evidence="4">
    <location>
        <begin position="14"/>
        <end position="298"/>
    </location>
</feature>